<dbReference type="GO" id="GO:0016787">
    <property type="term" value="F:hydrolase activity"/>
    <property type="evidence" value="ECO:0007669"/>
    <property type="project" value="UniProtKB-KW"/>
</dbReference>
<keyword evidence="5" id="KW-0472">Membrane</keyword>
<dbReference type="Pfam" id="PF00270">
    <property type="entry name" value="DEAD"/>
    <property type="match status" value="1"/>
</dbReference>
<proteinExistence type="predicted"/>
<dbReference type="InterPro" id="IPR011545">
    <property type="entry name" value="DEAD/DEAH_box_helicase_dom"/>
</dbReference>
<dbReference type="SMART" id="SM00487">
    <property type="entry name" value="DEXDc"/>
    <property type="match status" value="1"/>
</dbReference>
<dbReference type="InterPro" id="IPR027417">
    <property type="entry name" value="P-loop_NTPase"/>
</dbReference>
<feature type="domain" description="Helicase ATP-binding" evidence="6">
    <location>
        <begin position="49"/>
        <end position="193"/>
    </location>
</feature>
<organism evidence="7 8">
    <name type="scientific">Cervus elaphus hippelaphus</name>
    <name type="common">European red deer</name>
    <dbReference type="NCBI Taxonomy" id="46360"/>
    <lineage>
        <taxon>Eukaryota</taxon>
        <taxon>Metazoa</taxon>
        <taxon>Chordata</taxon>
        <taxon>Craniata</taxon>
        <taxon>Vertebrata</taxon>
        <taxon>Euteleostomi</taxon>
        <taxon>Mammalia</taxon>
        <taxon>Eutheria</taxon>
        <taxon>Laurasiatheria</taxon>
        <taxon>Artiodactyla</taxon>
        <taxon>Ruminantia</taxon>
        <taxon>Pecora</taxon>
        <taxon>Cervidae</taxon>
        <taxon>Cervinae</taxon>
        <taxon>Cervus</taxon>
    </lineage>
</organism>
<dbReference type="InterPro" id="IPR050079">
    <property type="entry name" value="DEAD_box_RNA_helicase"/>
</dbReference>
<dbReference type="PANTHER" id="PTHR47959">
    <property type="entry name" value="ATP-DEPENDENT RNA HELICASE RHLE-RELATED"/>
    <property type="match status" value="1"/>
</dbReference>
<evidence type="ECO:0000256" key="1">
    <source>
        <dbReference type="ARBA" id="ARBA00022741"/>
    </source>
</evidence>
<sequence length="193" mass="21691">EAASEENSDLEHEMTWSKKKELSLIFPYLIKVLKACGLTFLFPIQAKMFHHVYSGKDLIARVQTGTGKTFSFAIPLIEKLLGELQDQKRSMPFRELASQISRDFSDITKKLAVACFYGGTPYRGQIECTQNGIDILVGTPGCIKDHLQNGKLDLTKLKHVVLDEVDQMLDMGFADQVEEILCVAYKKDSEDSP</sequence>
<dbReference type="AlphaFoldDB" id="A0A212CLK3"/>
<keyword evidence="3" id="KW-0347">Helicase</keyword>
<dbReference type="GO" id="GO:0005524">
    <property type="term" value="F:ATP binding"/>
    <property type="evidence" value="ECO:0007669"/>
    <property type="project" value="UniProtKB-KW"/>
</dbReference>
<feature type="non-terminal residue" evidence="7">
    <location>
        <position position="1"/>
    </location>
</feature>
<reference evidence="7 8" key="1">
    <citation type="journal article" date="2018" name="Mol. Genet. Genomics">
        <title>The red deer Cervus elaphus genome CerEla1.0: sequencing, annotating, genes, and chromosomes.</title>
        <authorList>
            <person name="Bana N.A."/>
            <person name="Nyiri A."/>
            <person name="Nagy J."/>
            <person name="Frank K."/>
            <person name="Nagy T."/>
            <person name="Steger V."/>
            <person name="Schiller M."/>
            <person name="Lakatos P."/>
            <person name="Sugar L."/>
            <person name="Horn P."/>
            <person name="Barta E."/>
            <person name="Orosz L."/>
        </authorList>
    </citation>
    <scope>NUCLEOTIDE SEQUENCE [LARGE SCALE GENOMIC DNA]</scope>
    <source>
        <strain evidence="7">Hungarian</strain>
    </source>
</reference>
<evidence type="ECO:0000256" key="3">
    <source>
        <dbReference type="ARBA" id="ARBA00022806"/>
    </source>
</evidence>
<dbReference type="GO" id="GO:0005829">
    <property type="term" value="C:cytosol"/>
    <property type="evidence" value="ECO:0007669"/>
    <property type="project" value="TreeGrafter"/>
</dbReference>
<evidence type="ECO:0000313" key="7">
    <source>
        <dbReference type="EMBL" id="OWK06907.1"/>
    </source>
</evidence>
<keyword evidence="4" id="KW-0067">ATP-binding</keyword>
<dbReference type="PANTHER" id="PTHR47959:SF19">
    <property type="entry name" value="NUCLEOLAR RNA HELICASE 2-A"/>
    <property type="match status" value="1"/>
</dbReference>
<evidence type="ECO:0000256" key="2">
    <source>
        <dbReference type="ARBA" id="ARBA00022801"/>
    </source>
</evidence>
<keyword evidence="1" id="KW-0547">Nucleotide-binding</keyword>
<keyword evidence="5" id="KW-1133">Transmembrane helix</keyword>
<gene>
    <name evidence="7" type="ORF">Celaphus_00018604</name>
</gene>
<evidence type="ECO:0000313" key="8">
    <source>
        <dbReference type="Proteomes" id="UP000242450"/>
    </source>
</evidence>
<evidence type="ECO:0000256" key="5">
    <source>
        <dbReference type="SAM" id="Phobius"/>
    </source>
</evidence>
<protein>
    <recommendedName>
        <fullName evidence="6">Helicase ATP-binding domain-containing protein</fullName>
    </recommendedName>
</protein>
<comment type="caution">
    <text evidence="7">The sequence shown here is derived from an EMBL/GenBank/DDBJ whole genome shotgun (WGS) entry which is preliminary data.</text>
</comment>
<dbReference type="PROSITE" id="PS51192">
    <property type="entry name" value="HELICASE_ATP_BIND_1"/>
    <property type="match status" value="1"/>
</dbReference>
<dbReference type="SUPFAM" id="SSF52540">
    <property type="entry name" value="P-loop containing nucleoside triphosphate hydrolases"/>
    <property type="match status" value="1"/>
</dbReference>
<dbReference type="GO" id="GO:0003724">
    <property type="term" value="F:RNA helicase activity"/>
    <property type="evidence" value="ECO:0007669"/>
    <property type="project" value="TreeGrafter"/>
</dbReference>
<keyword evidence="2" id="KW-0378">Hydrolase</keyword>
<dbReference type="Proteomes" id="UP000242450">
    <property type="component" value="Chromosome 17"/>
</dbReference>
<accession>A0A212CLK3</accession>
<keyword evidence="5" id="KW-0812">Transmembrane</keyword>
<dbReference type="EMBL" id="MKHE01000017">
    <property type="protein sequence ID" value="OWK06907.1"/>
    <property type="molecule type" value="Genomic_DNA"/>
</dbReference>
<dbReference type="InterPro" id="IPR014001">
    <property type="entry name" value="Helicase_ATP-bd"/>
</dbReference>
<dbReference type="Gene3D" id="3.40.50.300">
    <property type="entry name" value="P-loop containing nucleotide triphosphate hydrolases"/>
    <property type="match status" value="1"/>
</dbReference>
<name>A0A212CLK3_CEREH</name>
<dbReference type="GO" id="GO:0003676">
    <property type="term" value="F:nucleic acid binding"/>
    <property type="evidence" value="ECO:0007669"/>
    <property type="project" value="InterPro"/>
</dbReference>
<dbReference type="OrthoDB" id="4255at2759"/>
<feature type="transmembrane region" description="Helical" evidence="5">
    <location>
        <begin position="24"/>
        <end position="44"/>
    </location>
</feature>
<evidence type="ECO:0000259" key="6">
    <source>
        <dbReference type="PROSITE" id="PS51192"/>
    </source>
</evidence>
<evidence type="ECO:0000256" key="4">
    <source>
        <dbReference type="ARBA" id="ARBA00022840"/>
    </source>
</evidence>
<keyword evidence="8" id="KW-1185">Reference proteome</keyword>